<dbReference type="InterPro" id="IPR008139">
    <property type="entry name" value="SaposinB_dom"/>
</dbReference>
<gene>
    <name evidence="5" type="ORF">PHAECO_LOCUS6443</name>
</gene>
<keyword evidence="1" id="KW-1015">Disulfide bond</keyword>
<evidence type="ECO:0000256" key="2">
    <source>
        <dbReference type="ARBA" id="ARBA00023180"/>
    </source>
</evidence>
<evidence type="ECO:0000313" key="6">
    <source>
        <dbReference type="Proteomes" id="UP001153737"/>
    </source>
</evidence>
<dbReference type="InterPro" id="IPR007856">
    <property type="entry name" value="SapB_1"/>
</dbReference>
<keyword evidence="6" id="KW-1185">Reference proteome</keyword>
<organism evidence="5 6">
    <name type="scientific">Phaedon cochleariae</name>
    <name type="common">Mustard beetle</name>
    <dbReference type="NCBI Taxonomy" id="80249"/>
    <lineage>
        <taxon>Eukaryota</taxon>
        <taxon>Metazoa</taxon>
        <taxon>Ecdysozoa</taxon>
        <taxon>Arthropoda</taxon>
        <taxon>Hexapoda</taxon>
        <taxon>Insecta</taxon>
        <taxon>Pterygota</taxon>
        <taxon>Neoptera</taxon>
        <taxon>Endopterygota</taxon>
        <taxon>Coleoptera</taxon>
        <taxon>Polyphaga</taxon>
        <taxon>Cucujiformia</taxon>
        <taxon>Chrysomeloidea</taxon>
        <taxon>Chrysomelidae</taxon>
        <taxon>Chrysomelinae</taxon>
        <taxon>Chrysomelini</taxon>
        <taxon>Phaedon</taxon>
    </lineage>
</organism>
<dbReference type="GO" id="GO:0006665">
    <property type="term" value="P:sphingolipid metabolic process"/>
    <property type="evidence" value="ECO:0007669"/>
    <property type="project" value="InterPro"/>
</dbReference>
<dbReference type="EMBL" id="OU896708">
    <property type="protein sequence ID" value="CAG9819364.1"/>
    <property type="molecule type" value="Genomic_DNA"/>
</dbReference>
<reference evidence="5" key="2">
    <citation type="submission" date="2022-10" db="EMBL/GenBank/DDBJ databases">
        <authorList>
            <consortium name="ENA_rothamsted_submissions"/>
            <consortium name="culmorum"/>
            <person name="King R."/>
        </authorList>
    </citation>
    <scope>NUCLEOTIDE SEQUENCE</scope>
</reference>
<accession>A0A9N9X560</accession>
<evidence type="ECO:0000256" key="3">
    <source>
        <dbReference type="SAM" id="SignalP"/>
    </source>
</evidence>
<evidence type="ECO:0000313" key="5">
    <source>
        <dbReference type="EMBL" id="CAG9819364.1"/>
    </source>
</evidence>
<proteinExistence type="predicted"/>
<dbReference type="AlphaFoldDB" id="A0A9N9X560"/>
<feature type="signal peptide" evidence="3">
    <location>
        <begin position="1"/>
        <end position="19"/>
    </location>
</feature>
<dbReference type="PRINTS" id="PR01797">
    <property type="entry name" value="SAPOSIN"/>
</dbReference>
<dbReference type="GO" id="GO:0005764">
    <property type="term" value="C:lysosome"/>
    <property type="evidence" value="ECO:0007669"/>
    <property type="project" value="InterPro"/>
</dbReference>
<keyword evidence="3" id="KW-0732">Signal</keyword>
<dbReference type="InterPro" id="IPR008138">
    <property type="entry name" value="SapB_2"/>
</dbReference>
<dbReference type="InterPro" id="IPR051428">
    <property type="entry name" value="Sphingo_Act-Surfact_Prot"/>
</dbReference>
<dbReference type="InterPro" id="IPR008373">
    <property type="entry name" value="Saposin"/>
</dbReference>
<evidence type="ECO:0000259" key="4">
    <source>
        <dbReference type="PROSITE" id="PS50015"/>
    </source>
</evidence>
<name>A0A9N9X560_PHACE</name>
<dbReference type="OrthoDB" id="7542851at2759"/>
<reference evidence="5" key="1">
    <citation type="submission" date="2022-01" db="EMBL/GenBank/DDBJ databases">
        <authorList>
            <person name="King R."/>
        </authorList>
    </citation>
    <scope>NUCLEOTIDE SEQUENCE</scope>
</reference>
<dbReference type="InterPro" id="IPR011001">
    <property type="entry name" value="Saposin-like"/>
</dbReference>
<dbReference type="Gene3D" id="1.10.225.10">
    <property type="entry name" value="Saposin-like"/>
    <property type="match status" value="1"/>
</dbReference>
<dbReference type="PANTHER" id="PTHR11480">
    <property type="entry name" value="SAPOSIN-RELATED"/>
    <property type="match status" value="1"/>
</dbReference>
<dbReference type="PANTHER" id="PTHR11480:SF3">
    <property type="entry name" value="BCDNA.GH08312"/>
    <property type="match status" value="1"/>
</dbReference>
<feature type="chain" id="PRO_5040429260" description="Saposin B-type domain-containing protein" evidence="3">
    <location>
        <begin position="20"/>
        <end position="110"/>
    </location>
</feature>
<keyword evidence="2" id="KW-0325">Glycoprotein</keyword>
<dbReference type="Pfam" id="PF05184">
    <property type="entry name" value="SapB_1"/>
    <property type="match status" value="1"/>
</dbReference>
<dbReference type="PROSITE" id="PS50015">
    <property type="entry name" value="SAP_B"/>
    <property type="match status" value="1"/>
</dbReference>
<protein>
    <recommendedName>
        <fullName evidence="4">Saposin B-type domain-containing protein</fullName>
    </recommendedName>
</protein>
<sequence length="110" mass="12351">MKLIPVVACFIVILLPVESTNDVEEKEESFSINPVCEVCELAVKEIYKEIGKDKSEQKIKDAVHHACPVLPKKFEAKCNDFVNKHGDEIIQLILKVLSPKVVCHLVHACL</sequence>
<dbReference type="SMART" id="SM00741">
    <property type="entry name" value="SapB"/>
    <property type="match status" value="1"/>
</dbReference>
<dbReference type="GO" id="GO:0016020">
    <property type="term" value="C:membrane"/>
    <property type="evidence" value="ECO:0007669"/>
    <property type="project" value="GOC"/>
</dbReference>
<evidence type="ECO:0000256" key="1">
    <source>
        <dbReference type="ARBA" id="ARBA00023157"/>
    </source>
</evidence>
<dbReference type="Proteomes" id="UP001153737">
    <property type="component" value="Chromosome 2"/>
</dbReference>
<feature type="domain" description="Saposin B-type" evidence="4">
    <location>
        <begin position="32"/>
        <end position="110"/>
    </location>
</feature>
<dbReference type="SUPFAM" id="SSF47862">
    <property type="entry name" value="Saposin"/>
    <property type="match status" value="1"/>
</dbReference>
<dbReference type="Pfam" id="PF03489">
    <property type="entry name" value="SapB_2"/>
    <property type="match status" value="1"/>
</dbReference>